<reference evidence="1 2" key="1">
    <citation type="submission" date="2013-02" db="EMBL/GenBank/DDBJ databases">
        <title>Genome sequence of Candida maltosa Xu316, a potential industrial strain for xylitol and ethanol production.</title>
        <authorList>
            <person name="Yu J."/>
            <person name="Wang Q."/>
            <person name="Geng X."/>
            <person name="Bao W."/>
            <person name="He P."/>
            <person name="Cai J."/>
        </authorList>
    </citation>
    <scope>NUCLEOTIDE SEQUENCE [LARGE SCALE GENOMIC DNA]</scope>
    <source>
        <strain evidence="2">Xu316</strain>
    </source>
</reference>
<dbReference type="Proteomes" id="UP000011777">
    <property type="component" value="Unassembled WGS sequence"/>
</dbReference>
<gene>
    <name evidence="1" type="ORF">G210_3516</name>
</gene>
<dbReference type="STRING" id="1245528.M3JV32"/>
<protein>
    <submittedName>
        <fullName evidence="1">Uncharacterized protein</fullName>
    </submittedName>
</protein>
<evidence type="ECO:0000313" key="1">
    <source>
        <dbReference type="EMBL" id="EMG46244.1"/>
    </source>
</evidence>
<accession>M3JV32</accession>
<dbReference type="OMA" id="NARYCEN"/>
<evidence type="ECO:0000313" key="2">
    <source>
        <dbReference type="Proteomes" id="UP000011777"/>
    </source>
</evidence>
<sequence>MSVLHLSQFPLEILDIIISYLPKSELDKLNGIDYLKGPVLRNIYSSVTITGCIPHDSKWTGPSLPKILSYSQLDNSKPGFSCFNSLTDFLRENHLPLPRNIYFAHFVDIVLVYDSNPNLLKESIIKTDLQPPYGNSACSSDLKRHYLQRLISLPLKIRNARYCENIDDMMDEASGQFTRKLTSAHFCRVCPLDSTFEDGNYQNLVNLNLIFEITHEVVKYIPKSVKKLNCRILCTQFKSQEFGFPSGLRDLIVTLVNYPKKSRVNFTNLGHLLNLEYYIIHNGYKADYYNVSFPKSLKSVTTFSLDMVEVKNQCPELAHLHCLTVRHSERNDNAFQLPGKLTHLCMEDNLLTNIEKYENDSSIKFPKNLQTLYIVGDPSFSRPRFEFDESQTLFSNKEENILQNLTSMTLFQVEEFMKFGPIPASLTELTIHAPSQRVGPLDNDFFTNLKSVTNLKVLKINCRLNSNFDYELPPKLEYFELTNAKLCKISLRSKSLTCLRLKGGKFNNVTSENVQIPESLVELALYDCGITSFHDSFEFPKNLQILNLDIRKVEFIPKLPPKLKIFHISYKAQTMNQTDFAKLPTTLEELFIMNSENTKEYSFTPDVTHLVNLKKLSFLSLNFRSFGVGLVNLDNFPKSITDLSLCTCGIQKFTGNFSNFSKLKNLNLRGNKLGNWLSSSPIEFSFGAAIQTIELRYNKIDSETVSNLLYNLKKNSSFGFLVVEKLSIPEDIQHLARYS</sequence>
<dbReference type="InterPro" id="IPR032675">
    <property type="entry name" value="LRR_dom_sf"/>
</dbReference>
<dbReference type="eggNOG" id="ENOG502T68Y">
    <property type="taxonomic scope" value="Eukaryota"/>
</dbReference>
<dbReference type="Gene3D" id="3.80.10.10">
    <property type="entry name" value="Ribonuclease Inhibitor"/>
    <property type="match status" value="2"/>
</dbReference>
<dbReference type="EMBL" id="AOGT01002071">
    <property type="protein sequence ID" value="EMG46244.1"/>
    <property type="molecule type" value="Genomic_DNA"/>
</dbReference>
<proteinExistence type="predicted"/>
<name>M3JV32_CANMX</name>
<dbReference type="SUPFAM" id="SSF52058">
    <property type="entry name" value="L domain-like"/>
    <property type="match status" value="1"/>
</dbReference>
<dbReference type="HOGENOM" id="CLU_021918_0_0_1"/>
<dbReference type="AlphaFoldDB" id="M3JV32"/>
<dbReference type="OrthoDB" id="10027416at2759"/>
<keyword evidence="2" id="KW-1185">Reference proteome</keyword>
<organism evidence="1 2">
    <name type="scientific">Candida maltosa (strain Xu316)</name>
    <name type="common">Yeast</name>
    <dbReference type="NCBI Taxonomy" id="1245528"/>
    <lineage>
        <taxon>Eukaryota</taxon>
        <taxon>Fungi</taxon>
        <taxon>Dikarya</taxon>
        <taxon>Ascomycota</taxon>
        <taxon>Saccharomycotina</taxon>
        <taxon>Pichiomycetes</taxon>
        <taxon>Debaryomycetaceae</taxon>
        <taxon>Candida/Lodderomyces clade</taxon>
        <taxon>Candida</taxon>
    </lineage>
</organism>
<comment type="caution">
    <text evidence="1">The sequence shown here is derived from an EMBL/GenBank/DDBJ whole genome shotgun (WGS) entry which is preliminary data.</text>
</comment>